<reference evidence="3" key="1">
    <citation type="journal article" date="2014" name="Proc. Natl. Acad. Sci. U.S.A.">
        <title>Extensive sampling of basidiomycete genomes demonstrates inadequacy of the white-rot/brown-rot paradigm for wood decay fungi.</title>
        <authorList>
            <person name="Riley R."/>
            <person name="Salamov A.A."/>
            <person name="Brown D.W."/>
            <person name="Nagy L.G."/>
            <person name="Floudas D."/>
            <person name="Held B.W."/>
            <person name="Levasseur A."/>
            <person name="Lombard V."/>
            <person name="Morin E."/>
            <person name="Otillar R."/>
            <person name="Lindquist E.A."/>
            <person name="Sun H."/>
            <person name="LaButti K.M."/>
            <person name="Schmutz J."/>
            <person name="Jabbour D."/>
            <person name="Luo H."/>
            <person name="Baker S.E."/>
            <person name="Pisabarro A.G."/>
            <person name="Walton J.D."/>
            <person name="Blanchette R.A."/>
            <person name="Henrissat B."/>
            <person name="Martin F."/>
            <person name="Cullen D."/>
            <person name="Hibbett D.S."/>
            <person name="Grigoriev I.V."/>
        </authorList>
    </citation>
    <scope>NUCLEOTIDE SEQUENCE [LARGE SCALE GENOMIC DNA]</scope>
    <source>
        <strain evidence="3">CBS 339.88</strain>
    </source>
</reference>
<evidence type="ECO:0000313" key="3">
    <source>
        <dbReference type="Proteomes" id="UP000027222"/>
    </source>
</evidence>
<feature type="region of interest" description="Disordered" evidence="1">
    <location>
        <begin position="301"/>
        <end position="335"/>
    </location>
</feature>
<accession>A0A067T9X7</accession>
<dbReference type="HOGENOM" id="CLU_046434_1_1_1"/>
<dbReference type="Proteomes" id="UP000027222">
    <property type="component" value="Unassembled WGS sequence"/>
</dbReference>
<dbReference type="OrthoDB" id="3265368at2759"/>
<evidence type="ECO:0000256" key="1">
    <source>
        <dbReference type="SAM" id="MobiDB-lite"/>
    </source>
</evidence>
<gene>
    <name evidence="2" type="ORF">GALMADRAFT_1225905</name>
</gene>
<organism evidence="2 3">
    <name type="scientific">Galerina marginata (strain CBS 339.88)</name>
    <dbReference type="NCBI Taxonomy" id="685588"/>
    <lineage>
        <taxon>Eukaryota</taxon>
        <taxon>Fungi</taxon>
        <taxon>Dikarya</taxon>
        <taxon>Basidiomycota</taxon>
        <taxon>Agaricomycotina</taxon>
        <taxon>Agaricomycetes</taxon>
        <taxon>Agaricomycetidae</taxon>
        <taxon>Agaricales</taxon>
        <taxon>Agaricineae</taxon>
        <taxon>Strophariaceae</taxon>
        <taxon>Galerina</taxon>
    </lineage>
</organism>
<evidence type="ECO:0000313" key="2">
    <source>
        <dbReference type="EMBL" id="KDR79172.1"/>
    </source>
</evidence>
<proteinExistence type="predicted"/>
<dbReference type="EMBL" id="KL142373">
    <property type="protein sequence ID" value="KDR79172.1"/>
    <property type="molecule type" value="Genomic_DNA"/>
</dbReference>
<keyword evidence="3" id="KW-1185">Reference proteome</keyword>
<sequence length="335" mass="37057">MAFAGPIDLAPAALLRAKFEQKRQELLNTGLYLGDPAFCDFVDQRVVWRRIGGYEDRLVTKASADALADFQDTLAACEFVGNAEQRECLPELVSAKLSVVVYITPEDYWLTSCGMWKKPTSGCRTFDKMKLSCTGVAPTHEVFQPDFGTAALNLRALLQKVANPAGPVSGVLVRGEGDVEKIKFRHVLFEPISDAEDSGQNHVEGNNVLPEFDIAVWPAHFDAAKEALQNMVSTHRVVPVPAYNIQGNLIHPEQYRKHLERATARVTFSLKHWCIGAKYKGSGVPGDDTYIADIESIRVLEPPRSPVPDTPRKRKIAATDPLDIEMSPSRRSRTG</sequence>
<dbReference type="AlphaFoldDB" id="A0A067T9X7"/>
<name>A0A067T9X7_GALM3</name>
<protein>
    <submittedName>
        <fullName evidence="2">Uncharacterized protein</fullName>
    </submittedName>
</protein>